<dbReference type="Proteomes" id="UP001054945">
    <property type="component" value="Unassembled WGS sequence"/>
</dbReference>
<sequence length="112" mass="12759">MIRRRSSGQKCTGRRSSHVDKLFHTLSPLHTPERAKTNPVSFDSVAPLLYLFFFFFLLHPLSSSSSSLRISFLCLPFCPKASDSPIKQPELWSTFPSSSSSFHSPQQVYEMF</sequence>
<protein>
    <submittedName>
        <fullName evidence="2">Uncharacterized protein</fullName>
    </submittedName>
</protein>
<comment type="caution">
    <text evidence="2">The sequence shown here is derived from an EMBL/GenBank/DDBJ whole genome shotgun (WGS) entry which is preliminary data.</text>
</comment>
<dbReference type="AlphaFoldDB" id="A0AAV4XJY6"/>
<keyword evidence="1" id="KW-1133">Transmembrane helix</keyword>
<proteinExistence type="predicted"/>
<evidence type="ECO:0000256" key="1">
    <source>
        <dbReference type="SAM" id="Phobius"/>
    </source>
</evidence>
<evidence type="ECO:0000313" key="3">
    <source>
        <dbReference type="Proteomes" id="UP001054945"/>
    </source>
</evidence>
<keyword evidence="1" id="KW-0472">Membrane</keyword>
<evidence type="ECO:0000313" key="2">
    <source>
        <dbReference type="EMBL" id="GIY94319.1"/>
    </source>
</evidence>
<feature type="transmembrane region" description="Helical" evidence="1">
    <location>
        <begin position="40"/>
        <end position="61"/>
    </location>
</feature>
<dbReference type="EMBL" id="BPLR01017769">
    <property type="protein sequence ID" value="GIY94319.1"/>
    <property type="molecule type" value="Genomic_DNA"/>
</dbReference>
<organism evidence="2 3">
    <name type="scientific">Caerostris extrusa</name>
    <name type="common">Bark spider</name>
    <name type="synonym">Caerostris bankana</name>
    <dbReference type="NCBI Taxonomy" id="172846"/>
    <lineage>
        <taxon>Eukaryota</taxon>
        <taxon>Metazoa</taxon>
        <taxon>Ecdysozoa</taxon>
        <taxon>Arthropoda</taxon>
        <taxon>Chelicerata</taxon>
        <taxon>Arachnida</taxon>
        <taxon>Araneae</taxon>
        <taxon>Araneomorphae</taxon>
        <taxon>Entelegynae</taxon>
        <taxon>Araneoidea</taxon>
        <taxon>Araneidae</taxon>
        <taxon>Caerostris</taxon>
    </lineage>
</organism>
<keyword evidence="1" id="KW-0812">Transmembrane</keyword>
<accession>A0AAV4XJY6</accession>
<gene>
    <name evidence="2" type="ORF">CEXT_31141</name>
</gene>
<reference evidence="2 3" key="1">
    <citation type="submission" date="2021-06" db="EMBL/GenBank/DDBJ databases">
        <title>Caerostris extrusa draft genome.</title>
        <authorList>
            <person name="Kono N."/>
            <person name="Arakawa K."/>
        </authorList>
    </citation>
    <scope>NUCLEOTIDE SEQUENCE [LARGE SCALE GENOMIC DNA]</scope>
</reference>
<keyword evidence="3" id="KW-1185">Reference proteome</keyword>
<name>A0AAV4XJY6_CAEEX</name>